<sequence>DIVMPDINGIELARYVRENPKLKDVHIFALTGMPMINEHNKVYFEKVILKPFQMETLIGEINSFFDPYKVAV</sequence>
<reference evidence="3 4" key="1">
    <citation type="journal article" date="2019" name="ISME J.">
        <title>Genome analyses of uncultured TG2/ZB3 bacteria in 'Margulisbacteria' specifically attached to ectosymbiotic spirochetes of protists in the termite gut.</title>
        <authorList>
            <person name="Utami Y.D."/>
            <person name="Kuwahara H."/>
            <person name="Igai K."/>
            <person name="Murakami T."/>
            <person name="Sugaya K."/>
            <person name="Morikawa T."/>
            <person name="Nagura Y."/>
            <person name="Yuki M."/>
            <person name="Deevong P."/>
            <person name="Inoue T."/>
            <person name="Kihara K."/>
            <person name="Lo N."/>
            <person name="Yamada A."/>
            <person name="Ohkuma M."/>
            <person name="Hongoh Y."/>
        </authorList>
    </citation>
    <scope>NUCLEOTIDE SEQUENCE [LARGE SCALE GENOMIC DNA]</scope>
    <source>
        <strain evidence="3">HsPyr-01</strain>
    </source>
</reference>
<dbReference type="Proteomes" id="UP000276170">
    <property type="component" value="Unassembled WGS sequence"/>
</dbReference>
<dbReference type="EMBL" id="BGZM01000013">
    <property type="protein sequence ID" value="GBR72415.1"/>
    <property type="molecule type" value="Genomic_DNA"/>
</dbReference>
<gene>
    <name evidence="3" type="ORF">HP1_104</name>
</gene>
<dbReference type="Gene3D" id="3.40.50.2300">
    <property type="match status" value="1"/>
</dbReference>
<dbReference type="InterPro" id="IPR001789">
    <property type="entry name" value="Sig_transdc_resp-reg_receiver"/>
</dbReference>
<evidence type="ECO:0000313" key="4">
    <source>
        <dbReference type="Proteomes" id="UP000276170"/>
    </source>
</evidence>
<accession>A0A388T798</accession>
<proteinExistence type="predicted"/>
<keyword evidence="4" id="KW-1185">Reference proteome</keyword>
<evidence type="ECO:0000313" key="3">
    <source>
        <dbReference type="EMBL" id="GBR72415.1"/>
    </source>
</evidence>
<name>A0A388T798_9BACT</name>
<organism evidence="3 4">
    <name type="scientific">Candidatus Termititenax spirochaetophilus</name>
    <dbReference type="NCBI Taxonomy" id="2218522"/>
    <lineage>
        <taxon>Bacteria</taxon>
        <taxon>Bacillati</taxon>
        <taxon>Candidatus Margulisiibacteriota</taxon>
        <taxon>Candidatus Termititenacia</taxon>
        <taxon>Candidatus Termititenacales</taxon>
        <taxon>Candidatus Termititenacaceae</taxon>
        <taxon>Candidatus Termititenax</taxon>
    </lineage>
</organism>
<feature type="non-terminal residue" evidence="3">
    <location>
        <position position="1"/>
    </location>
</feature>
<comment type="caution">
    <text evidence="3">The sequence shown here is derived from an EMBL/GenBank/DDBJ whole genome shotgun (WGS) entry which is preliminary data.</text>
</comment>
<feature type="modified residue" description="4-aspartylphosphate" evidence="1">
    <location>
        <position position="1"/>
    </location>
</feature>
<dbReference type="InterPro" id="IPR011006">
    <property type="entry name" value="CheY-like_superfamily"/>
</dbReference>
<protein>
    <submittedName>
        <fullName evidence="3">Two-component system response regulator</fullName>
    </submittedName>
</protein>
<keyword evidence="1" id="KW-0597">Phosphoprotein</keyword>
<feature type="domain" description="Response regulatory" evidence="2">
    <location>
        <begin position="1"/>
        <end position="65"/>
    </location>
</feature>
<dbReference type="AlphaFoldDB" id="A0A388T798"/>
<evidence type="ECO:0000259" key="2">
    <source>
        <dbReference type="PROSITE" id="PS50110"/>
    </source>
</evidence>
<evidence type="ECO:0000256" key="1">
    <source>
        <dbReference type="PROSITE-ProRule" id="PRU00169"/>
    </source>
</evidence>
<dbReference type="SUPFAM" id="SSF52172">
    <property type="entry name" value="CheY-like"/>
    <property type="match status" value="1"/>
</dbReference>
<dbReference type="GO" id="GO:0000160">
    <property type="term" value="P:phosphorelay signal transduction system"/>
    <property type="evidence" value="ECO:0007669"/>
    <property type="project" value="InterPro"/>
</dbReference>
<dbReference type="PROSITE" id="PS50110">
    <property type="entry name" value="RESPONSE_REGULATORY"/>
    <property type="match status" value="1"/>
</dbReference>